<sequence length="76" mass="7614">MRRALATFVAALALAGAFSAPAHADPGPGVLGIVGDPVRLNSNIGGLQVGHVPFEVLNPLDRPAGTGASGVEKLIF</sequence>
<dbReference type="PATRIC" id="fig|66876.3.peg.8419"/>
<keyword evidence="1" id="KW-0732">Signal</keyword>
<reference evidence="3" key="1">
    <citation type="submission" date="2015-07" db="EMBL/GenBank/DDBJ databases">
        <authorList>
            <person name="Ju K.-S."/>
            <person name="Doroghazi J.R."/>
            <person name="Metcalf W.W."/>
        </authorList>
    </citation>
    <scope>NUCLEOTIDE SEQUENCE [LARGE SCALE GENOMIC DNA]</scope>
    <source>
        <strain evidence="3">NRRL ISP-5002</strain>
    </source>
</reference>
<proteinExistence type="predicted"/>
<comment type="caution">
    <text evidence="2">The sequence shown here is derived from an EMBL/GenBank/DDBJ whole genome shotgun (WGS) entry which is preliminary data.</text>
</comment>
<evidence type="ECO:0000256" key="1">
    <source>
        <dbReference type="SAM" id="SignalP"/>
    </source>
</evidence>
<dbReference type="RefSeq" id="WP_053928043.1">
    <property type="nucleotide sequence ID" value="NZ_LGKG01000196.1"/>
</dbReference>
<dbReference type="EMBL" id="LGKG01000196">
    <property type="protein sequence ID" value="KPC59014.1"/>
    <property type="molecule type" value="Genomic_DNA"/>
</dbReference>
<feature type="signal peptide" evidence="1">
    <location>
        <begin position="1"/>
        <end position="24"/>
    </location>
</feature>
<keyword evidence="3" id="KW-1185">Reference proteome</keyword>
<accession>A0A0N0XQJ8</accession>
<gene>
    <name evidence="2" type="ORF">ADL29_38340</name>
</gene>
<evidence type="ECO:0000313" key="2">
    <source>
        <dbReference type="EMBL" id="KPC59014.1"/>
    </source>
</evidence>
<evidence type="ECO:0008006" key="4">
    <source>
        <dbReference type="Google" id="ProtNLM"/>
    </source>
</evidence>
<feature type="chain" id="PRO_5005863477" description="ABC transporter substrate-binding protein" evidence="1">
    <location>
        <begin position="25"/>
        <end position="76"/>
    </location>
</feature>
<dbReference type="AlphaFoldDB" id="A0A0N0XQJ8"/>
<dbReference type="Proteomes" id="UP000037982">
    <property type="component" value="Unassembled WGS sequence"/>
</dbReference>
<evidence type="ECO:0000313" key="3">
    <source>
        <dbReference type="Proteomes" id="UP000037982"/>
    </source>
</evidence>
<protein>
    <recommendedName>
        <fullName evidence="4">ABC transporter substrate-binding protein</fullName>
    </recommendedName>
</protein>
<organism evidence="2 3">
    <name type="scientific">Streptomyces chattanoogensis</name>
    <dbReference type="NCBI Taxonomy" id="66876"/>
    <lineage>
        <taxon>Bacteria</taxon>
        <taxon>Bacillati</taxon>
        <taxon>Actinomycetota</taxon>
        <taxon>Actinomycetes</taxon>
        <taxon>Kitasatosporales</taxon>
        <taxon>Streptomycetaceae</taxon>
        <taxon>Streptomyces</taxon>
    </lineage>
</organism>
<name>A0A0N0XQJ8_9ACTN</name>